<dbReference type="SMART" id="SM00347">
    <property type="entry name" value="HTH_MARR"/>
    <property type="match status" value="1"/>
</dbReference>
<proteinExistence type="predicted"/>
<evidence type="ECO:0000259" key="1">
    <source>
        <dbReference type="PROSITE" id="PS50995"/>
    </source>
</evidence>
<dbReference type="InterPro" id="IPR000835">
    <property type="entry name" value="HTH_MarR-typ"/>
</dbReference>
<dbReference type="AlphaFoldDB" id="A0AAE2ZIJ4"/>
<reference evidence="2" key="1">
    <citation type="submission" date="2021-08" db="EMBL/GenBank/DDBJ databases">
        <title>Hoeflea bacterium WL0058 sp. nov., isolated from the sediment.</title>
        <authorList>
            <person name="Wang L."/>
            <person name="Zhang D."/>
        </authorList>
    </citation>
    <scope>NUCLEOTIDE SEQUENCE</scope>
    <source>
        <strain evidence="2">WL0058</strain>
    </source>
</reference>
<dbReference type="GO" id="GO:0003700">
    <property type="term" value="F:DNA-binding transcription factor activity"/>
    <property type="evidence" value="ECO:0007669"/>
    <property type="project" value="InterPro"/>
</dbReference>
<dbReference type="Pfam" id="PF13463">
    <property type="entry name" value="HTH_27"/>
    <property type="match status" value="1"/>
</dbReference>
<keyword evidence="3" id="KW-1185">Reference proteome</keyword>
<organism evidence="2 3">
    <name type="scientific">Flavimaribacter sediminis</name>
    <dbReference type="NCBI Taxonomy" id="2865987"/>
    <lineage>
        <taxon>Bacteria</taxon>
        <taxon>Pseudomonadati</taxon>
        <taxon>Pseudomonadota</taxon>
        <taxon>Alphaproteobacteria</taxon>
        <taxon>Hyphomicrobiales</taxon>
        <taxon>Rhizobiaceae</taxon>
        <taxon>Flavimaribacter</taxon>
    </lineage>
</organism>
<dbReference type="InterPro" id="IPR036388">
    <property type="entry name" value="WH-like_DNA-bd_sf"/>
</dbReference>
<dbReference type="PANTHER" id="PTHR33164">
    <property type="entry name" value="TRANSCRIPTIONAL REGULATOR, MARR FAMILY"/>
    <property type="match status" value="1"/>
</dbReference>
<dbReference type="GO" id="GO:0006950">
    <property type="term" value="P:response to stress"/>
    <property type="evidence" value="ECO:0007669"/>
    <property type="project" value="TreeGrafter"/>
</dbReference>
<comment type="caution">
    <text evidence="2">The sequence shown here is derived from an EMBL/GenBank/DDBJ whole genome shotgun (WGS) entry which is preliminary data.</text>
</comment>
<feature type="domain" description="HTH marR-type" evidence="1">
    <location>
        <begin position="16"/>
        <end position="147"/>
    </location>
</feature>
<dbReference type="Gene3D" id="1.10.10.10">
    <property type="entry name" value="Winged helix-like DNA-binding domain superfamily/Winged helix DNA-binding domain"/>
    <property type="match status" value="1"/>
</dbReference>
<dbReference type="EMBL" id="JAICBX010000001">
    <property type="protein sequence ID" value="MBW8635611.1"/>
    <property type="molecule type" value="Genomic_DNA"/>
</dbReference>
<dbReference type="InterPro" id="IPR039422">
    <property type="entry name" value="MarR/SlyA-like"/>
</dbReference>
<gene>
    <name evidence="2" type="ORF">K1W69_00310</name>
</gene>
<accession>A0AAE2ZIJ4</accession>
<evidence type="ECO:0000313" key="3">
    <source>
        <dbReference type="Proteomes" id="UP001196509"/>
    </source>
</evidence>
<dbReference type="PROSITE" id="PS50995">
    <property type="entry name" value="HTH_MARR_2"/>
    <property type="match status" value="1"/>
</dbReference>
<dbReference type="RefSeq" id="WP_220226342.1">
    <property type="nucleotide sequence ID" value="NZ_JAICBX010000001.1"/>
</dbReference>
<dbReference type="SUPFAM" id="SSF46785">
    <property type="entry name" value="Winged helix' DNA-binding domain"/>
    <property type="match status" value="1"/>
</dbReference>
<sequence length="148" mass="16460">MKNDDKTEALDALVGGDCVGLTLRQAVRRVSRRYDEALAHHGLTIGQLGIMAAIKGRSVTSVQELADFFDMDQSAMSRSLKPLGRNGLIMDHSSARDRRRRQVSLTDEGETLLRDAARTWNVVQSQMIEDLAGDMDQLRSMLDSLARD</sequence>
<dbReference type="Proteomes" id="UP001196509">
    <property type="component" value="Unassembled WGS sequence"/>
</dbReference>
<dbReference type="InterPro" id="IPR036390">
    <property type="entry name" value="WH_DNA-bd_sf"/>
</dbReference>
<evidence type="ECO:0000313" key="2">
    <source>
        <dbReference type="EMBL" id="MBW8635611.1"/>
    </source>
</evidence>
<name>A0AAE2ZIJ4_9HYPH</name>
<dbReference type="PANTHER" id="PTHR33164:SF105">
    <property type="entry name" value="TRANSCRIPTIONAL REPRESSOR PROTEIN-RELATED"/>
    <property type="match status" value="1"/>
</dbReference>
<protein>
    <submittedName>
        <fullName evidence="2">MarR family winged helix-turn-helix transcriptional regulator</fullName>
    </submittedName>
</protein>